<dbReference type="PATRIC" id="fig|1189611.3.peg.3758"/>
<organism evidence="6 7">
    <name type="scientific">Nitratireductor aquibiodomus RA22</name>
    <dbReference type="NCBI Taxonomy" id="1189611"/>
    <lineage>
        <taxon>Bacteria</taxon>
        <taxon>Pseudomonadati</taxon>
        <taxon>Pseudomonadota</taxon>
        <taxon>Alphaproteobacteria</taxon>
        <taxon>Hyphomicrobiales</taxon>
        <taxon>Phyllobacteriaceae</taxon>
        <taxon>Nitratireductor</taxon>
    </lineage>
</organism>
<dbReference type="SUPFAM" id="SSF53850">
    <property type="entry name" value="Periplasmic binding protein-like II"/>
    <property type="match status" value="1"/>
</dbReference>
<dbReference type="Gene3D" id="1.10.10.10">
    <property type="entry name" value="Winged helix-like DNA-binding domain superfamily/Winged helix DNA-binding domain"/>
    <property type="match status" value="1"/>
</dbReference>
<accession>I5BSY4</accession>
<dbReference type="EMBL" id="AJXZ01000049">
    <property type="protein sequence ID" value="EIM72686.1"/>
    <property type="molecule type" value="Genomic_DNA"/>
</dbReference>
<evidence type="ECO:0000313" key="7">
    <source>
        <dbReference type="Proteomes" id="UP000004622"/>
    </source>
</evidence>
<comment type="caution">
    <text evidence="6">The sequence shown here is derived from an EMBL/GenBank/DDBJ whole genome shotgun (WGS) entry which is preliminary data.</text>
</comment>
<name>I5BSY4_9HYPH</name>
<dbReference type="InterPro" id="IPR050176">
    <property type="entry name" value="LTTR"/>
</dbReference>
<dbReference type="FunFam" id="1.10.10.10:FF:000001">
    <property type="entry name" value="LysR family transcriptional regulator"/>
    <property type="match status" value="1"/>
</dbReference>
<sequence length="283" mass="31244">MEIVMDIDRARTFLEIVHTGSFLKASERLHVTQTTVSARIRTLEDELGRKLFIRNRNGAVLTSAGREFERFAQSFLQVWERARQQLKIPAGKTGIIALGGELSLWNPVLLDWLLWMKQNRPEIAIRANVGLPDQLIEQLRTGVLDIAVLYAPPMLTGFTVELIEEEELVLVRTVPKAASEEPHYVHVDWGPQFAASQASATLSTDPHGLLVGLGPLGLSYILRAGGSGYFRKGAVKPHLETGELELVAGAPRFTYPAYAIYAEAGTARAELPIALDGLKQVVR</sequence>
<dbReference type="Pfam" id="PF03466">
    <property type="entry name" value="LysR_substrate"/>
    <property type="match status" value="1"/>
</dbReference>
<dbReference type="PANTHER" id="PTHR30579:SF8">
    <property type="entry name" value="HTH-TYPE TRANSCRIPTIONAL REGULATOR HDFR"/>
    <property type="match status" value="1"/>
</dbReference>
<dbReference type="PANTHER" id="PTHR30579">
    <property type="entry name" value="TRANSCRIPTIONAL REGULATOR"/>
    <property type="match status" value="1"/>
</dbReference>
<dbReference type="AlphaFoldDB" id="I5BSY4"/>
<dbReference type="GO" id="GO:0003677">
    <property type="term" value="F:DNA binding"/>
    <property type="evidence" value="ECO:0007669"/>
    <property type="project" value="UniProtKB-KW"/>
</dbReference>
<dbReference type="SUPFAM" id="SSF46785">
    <property type="entry name" value="Winged helix' DNA-binding domain"/>
    <property type="match status" value="1"/>
</dbReference>
<dbReference type="PROSITE" id="PS50931">
    <property type="entry name" value="HTH_LYSR"/>
    <property type="match status" value="1"/>
</dbReference>
<dbReference type="Proteomes" id="UP000004622">
    <property type="component" value="Unassembled WGS sequence"/>
</dbReference>
<keyword evidence="2" id="KW-0805">Transcription regulation</keyword>
<evidence type="ECO:0000256" key="4">
    <source>
        <dbReference type="ARBA" id="ARBA00023163"/>
    </source>
</evidence>
<comment type="similarity">
    <text evidence="1">Belongs to the LysR transcriptional regulatory family.</text>
</comment>
<dbReference type="Gene3D" id="3.40.190.10">
    <property type="entry name" value="Periplasmic binding protein-like II"/>
    <property type="match status" value="1"/>
</dbReference>
<gene>
    <name evidence="6" type="ORF">A33O_18619</name>
</gene>
<dbReference type="InterPro" id="IPR036390">
    <property type="entry name" value="WH_DNA-bd_sf"/>
</dbReference>
<dbReference type="InterPro" id="IPR000847">
    <property type="entry name" value="LysR_HTH_N"/>
</dbReference>
<keyword evidence="3" id="KW-0238">DNA-binding</keyword>
<evidence type="ECO:0000256" key="2">
    <source>
        <dbReference type="ARBA" id="ARBA00023015"/>
    </source>
</evidence>
<dbReference type="InterPro" id="IPR005119">
    <property type="entry name" value="LysR_subst-bd"/>
</dbReference>
<evidence type="ECO:0000313" key="6">
    <source>
        <dbReference type="EMBL" id="EIM72686.1"/>
    </source>
</evidence>
<dbReference type="InterPro" id="IPR036388">
    <property type="entry name" value="WH-like_DNA-bd_sf"/>
</dbReference>
<dbReference type="PRINTS" id="PR00039">
    <property type="entry name" value="HTHLYSR"/>
</dbReference>
<keyword evidence="4" id="KW-0804">Transcription</keyword>
<protein>
    <submittedName>
        <fullName evidence="6">LysR family transcriptional regulator</fullName>
    </submittedName>
</protein>
<proteinExistence type="inferred from homology"/>
<evidence type="ECO:0000256" key="3">
    <source>
        <dbReference type="ARBA" id="ARBA00023125"/>
    </source>
</evidence>
<reference evidence="6 7" key="1">
    <citation type="journal article" date="2012" name="J. Bacteriol.">
        <title>Genome Sequence of Nitratireductor aquibiodomus Strain RA22.</title>
        <authorList>
            <person name="Singh A."/>
            <person name="Jangir P.K."/>
            <person name="Kumari C."/>
            <person name="Sharma R."/>
        </authorList>
    </citation>
    <scope>NUCLEOTIDE SEQUENCE [LARGE SCALE GENOMIC DNA]</scope>
    <source>
        <strain evidence="6 7">RA22</strain>
    </source>
</reference>
<dbReference type="GO" id="GO:0003700">
    <property type="term" value="F:DNA-binding transcription factor activity"/>
    <property type="evidence" value="ECO:0007669"/>
    <property type="project" value="InterPro"/>
</dbReference>
<dbReference type="Pfam" id="PF00126">
    <property type="entry name" value="HTH_1"/>
    <property type="match status" value="1"/>
</dbReference>
<feature type="domain" description="HTH lysR-type" evidence="5">
    <location>
        <begin position="5"/>
        <end position="62"/>
    </location>
</feature>
<evidence type="ECO:0000256" key="1">
    <source>
        <dbReference type="ARBA" id="ARBA00009437"/>
    </source>
</evidence>
<evidence type="ECO:0000259" key="5">
    <source>
        <dbReference type="PROSITE" id="PS50931"/>
    </source>
</evidence>